<feature type="chain" id="PRO_5024280927" description="Outer membrane protein beta-barrel domain-containing protein" evidence="1">
    <location>
        <begin position="22"/>
        <end position="221"/>
    </location>
</feature>
<evidence type="ECO:0000313" key="3">
    <source>
        <dbReference type="Proteomes" id="UP000310314"/>
    </source>
</evidence>
<keyword evidence="1" id="KW-0732">Signal</keyword>
<accession>A0A5S3Q190</accession>
<reference evidence="2 3" key="1">
    <citation type="submission" date="2019-05" db="EMBL/GenBank/DDBJ databases">
        <authorList>
            <person name="Zhang J.-Y."/>
            <person name="Feg X."/>
            <person name="Du Z.-J."/>
        </authorList>
    </citation>
    <scope>NUCLEOTIDE SEQUENCE [LARGE SCALE GENOMIC DNA]</scope>
    <source>
        <strain evidence="2 3">RZ26</strain>
    </source>
</reference>
<dbReference type="Proteomes" id="UP000310314">
    <property type="component" value="Unassembled WGS sequence"/>
</dbReference>
<dbReference type="EMBL" id="VATY01000001">
    <property type="protein sequence ID" value="TMM59357.1"/>
    <property type="molecule type" value="Genomic_DNA"/>
</dbReference>
<keyword evidence="3" id="KW-1185">Reference proteome</keyword>
<comment type="caution">
    <text evidence="2">The sequence shown here is derived from an EMBL/GenBank/DDBJ whole genome shotgun (WGS) entry which is preliminary data.</text>
</comment>
<gene>
    <name evidence="2" type="ORF">FEE95_07965</name>
</gene>
<name>A0A5S3Q190_9FLAO</name>
<proteinExistence type="predicted"/>
<feature type="signal peptide" evidence="1">
    <location>
        <begin position="1"/>
        <end position="21"/>
    </location>
</feature>
<dbReference type="RefSeq" id="WP_138657346.1">
    <property type="nucleotide sequence ID" value="NZ_VATY01000001.1"/>
</dbReference>
<evidence type="ECO:0000313" key="2">
    <source>
        <dbReference type="EMBL" id="TMM59357.1"/>
    </source>
</evidence>
<dbReference type="OrthoDB" id="1256349at2"/>
<evidence type="ECO:0000256" key="1">
    <source>
        <dbReference type="SAM" id="SignalP"/>
    </source>
</evidence>
<evidence type="ECO:0008006" key="4">
    <source>
        <dbReference type="Google" id="ProtNLM"/>
    </source>
</evidence>
<protein>
    <recommendedName>
        <fullName evidence="4">Outer membrane protein beta-barrel domain-containing protein</fullName>
    </recommendedName>
</protein>
<organism evidence="2 3">
    <name type="scientific">Maribacter algarum</name>
    <name type="common">ex Zhang et al. 2020</name>
    <dbReference type="NCBI Taxonomy" id="2578118"/>
    <lineage>
        <taxon>Bacteria</taxon>
        <taxon>Pseudomonadati</taxon>
        <taxon>Bacteroidota</taxon>
        <taxon>Flavobacteriia</taxon>
        <taxon>Flavobacteriales</taxon>
        <taxon>Flavobacteriaceae</taxon>
        <taxon>Maribacter</taxon>
    </lineage>
</organism>
<sequence length="221" mass="25321">MKSFKLVCLLFLMGTGLFAQKSESKLSSNTNSYITASLWPIADLYAPRLRFGYTQHIAPHWKAGLDVGFGAKGTSFASDANIGVDYSLWEVRPEIHYIFNPEAKTLKYIAAELFYIDQDHVFINGNYSSENNGDIRFDRADFTRQKYGMHFKFGLFLDIGKHFGFNFFGGIGFRIANKQYSNVINPQADDIFREWFAGPYDNEGRDFLPNPSLGIKFYYKI</sequence>
<dbReference type="AlphaFoldDB" id="A0A5S3Q190"/>